<dbReference type="Pfam" id="PF02567">
    <property type="entry name" value="PhzC-PhzF"/>
    <property type="match status" value="1"/>
</dbReference>
<evidence type="ECO:0000256" key="1">
    <source>
        <dbReference type="ARBA" id="ARBA00008270"/>
    </source>
</evidence>
<evidence type="ECO:0000313" key="4">
    <source>
        <dbReference type="Proteomes" id="UP000187891"/>
    </source>
</evidence>
<dbReference type="Gene3D" id="3.10.310.10">
    <property type="entry name" value="Diaminopimelate Epimerase, Chain A, domain 1"/>
    <property type="match status" value="2"/>
</dbReference>
<gene>
    <name evidence="3" type="primary">yddE_1</name>
    <name evidence="3" type="ORF">DSM25559_0289</name>
</gene>
<sequence length="277" mass="29283">MTSQHAFQQVDVFSSEPLKGNPLAVVCDADGLSDAQMAAFANWTNLSETTFLLKPTSAAADYRVRIFTPHGELPFAGHPTLGTCHVWLSRQGKSDKTEVLQECEAGLVRVKVSDGKLAFAAPPLRKSGPVDADTLQKVVAGLGLSKEAVVDANWTDNGPGWVSLLLRSRKDVLNIKPNYPVLGGFKVGVAAPCSVEDAIEADFELRAFADGYEDPVTGSLNAGIAQWLIGQGIAPHSYVASQGTVLGRAGRVSVDKIGDDIWIGGAVTVLIEGTVTL</sequence>
<dbReference type="STRING" id="1907666.DSM25559_0289"/>
<evidence type="ECO:0000313" key="3">
    <source>
        <dbReference type="EMBL" id="SCX03106.1"/>
    </source>
</evidence>
<dbReference type="GO" id="GO:0005737">
    <property type="term" value="C:cytoplasm"/>
    <property type="evidence" value="ECO:0007669"/>
    <property type="project" value="TreeGrafter"/>
</dbReference>
<dbReference type="Proteomes" id="UP000187891">
    <property type="component" value="Unassembled WGS sequence"/>
</dbReference>
<dbReference type="PIRSF" id="PIRSF016184">
    <property type="entry name" value="PhzC_PhzF"/>
    <property type="match status" value="1"/>
</dbReference>
<dbReference type="RefSeq" id="WP_077117297.1">
    <property type="nucleotide sequence ID" value="NZ_FMUE01000001.1"/>
</dbReference>
<dbReference type="EMBL" id="FMUE01000001">
    <property type="protein sequence ID" value="SCX03106.1"/>
    <property type="molecule type" value="Genomic_DNA"/>
</dbReference>
<protein>
    <submittedName>
        <fullName evidence="3">Putative isomerase YddE</fullName>
        <ecNumber evidence="3">5.1.-.-</ecNumber>
    </submittedName>
</protein>
<dbReference type="GO" id="GO:0016853">
    <property type="term" value="F:isomerase activity"/>
    <property type="evidence" value="ECO:0007669"/>
    <property type="project" value="UniProtKB-KW"/>
</dbReference>
<organism evidence="3 4">
    <name type="scientific">Agrobacterium rosae</name>
    <dbReference type="NCBI Taxonomy" id="1972867"/>
    <lineage>
        <taxon>Bacteria</taxon>
        <taxon>Pseudomonadati</taxon>
        <taxon>Pseudomonadota</taxon>
        <taxon>Alphaproteobacteria</taxon>
        <taxon>Hyphomicrobiales</taxon>
        <taxon>Rhizobiaceae</taxon>
        <taxon>Rhizobium/Agrobacterium group</taxon>
        <taxon>Agrobacterium</taxon>
    </lineage>
</organism>
<dbReference type="InterPro" id="IPR003719">
    <property type="entry name" value="Phenazine_PhzF-like"/>
</dbReference>
<keyword evidence="3" id="KW-0413">Isomerase</keyword>
<accession>A0A1R3TC99</accession>
<name>A0A1R3TC99_9HYPH</name>
<reference evidence="4" key="1">
    <citation type="submission" date="2016-10" db="EMBL/GenBank/DDBJ databases">
        <authorList>
            <person name="Wibberg D."/>
        </authorList>
    </citation>
    <scope>NUCLEOTIDE SEQUENCE [LARGE SCALE GENOMIC DNA]</scope>
</reference>
<dbReference type="AlphaFoldDB" id="A0A1R3TC99"/>
<comment type="similarity">
    <text evidence="1">Belongs to the PhzF family.</text>
</comment>
<evidence type="ECO:0000256" key="2">
    <source>
        <dbReference type="PIRSR" id="PIRSR016184-1"/>
    </source>
</evidence>
<dbReference type="PANTHER" id="PTHR13774:SF32">
    <property type="entry name" value="ANTISENSE-ENHANCING SEQUENCE 1"/>
    <property type="match status" value="1"/>
</dbReference>
<feature type="active site" evidence="2">
    <location>
        <position position="48"/>
    </location>
</feature>
<dbReference type="NCBIfam" id="TIGR00654">
    <property type="entry name" value="PhzF_family"/>
    <property type="match status" value="1"/>
</dbReference>
<proteinExistence type="inferred from homology"/>
<dbReference type="SUPFAM" id="SSF54506">
    <property type="entry name" value="Diaminopimelate epimerase-like"/>
    <property type="match status" value="1"/>
</dbReference>
<dbReference type="PANTHER" id="PTHR13774">
    <property type="entry name" value="PHENAZINE BIOSYNTHESIS PROTEIN"/>
    <property type="match status" value="1"/>
</dbReference>
<dbReference type="EC" id="5.1.-.-" evidence="3"/>